<dbReference type="PANTHER" id="PTHR11220:SF1">
    <property type="entry name" value="HEME-BINDING PROTEIN 2"/>
    <property type="match status" value="1"/>
</dbReference>
<evidence type="ECO:0008006" key="3">
    <source>
        <dbReference type="Google" id="ProtNLM"/>
    </source>
</evidence>
<dbReference type="SUPFAM" id="SSF55136">
    <property type="entry name" value="Probable bacterial effector-binding domain"/>
    <property type="match status" value="2"/>
</dbReference>
<dbReference type="AlphaFoldDB" id="A0A839QE66"/>
<proteinExistence type="predicted"/>
<keyword evidence="2" id="KW-1185">Reference proteome</keyword>
<dbReference type="RefSeq" id="WP_183509908.1">
    <property type="nucleotide sequence ID" value="NZ_BAABGK010000017.1"/>
</dbReference>
<evidence type="ECO:0000313" key="1">
    <source>
        <dbReference type="EMBL" id="MBB2994538.1"/>
    </source>
</evidence>
<evidence type="ECO:0000313" key="2">
    <source>
        <dbReference type="Proteomes" id="UP000523000"/>
    </source>
</evidence>
<dbReference type="Gene3D" id="3.20.80.10">
    <property type="entry name" value="Regulatory factor, effector binding domain"/>
    <property type="match status" value="2"/>
</dbReference>
<name>A0A839QE66_9MICC</name>
<organism evidence="1 2">
    <name type="scientific">Paeniglutamicibacter cryotolerans</name>
    <dbReference type="NCBI Taxonomy" id="670079"/>
    <lineage>
        <taxon>Bacteria</taxon>
        <taxon>Bacillati</taxon>
        <taxon>Actinomycetota</taxon>
        <taxon>Actinomycetes</taxon>
        <taxon>Micrococcales</taxon>
        <taxon>Micrococcaceae</taxon>
        <taxon>Paeniglutamicibacter</taxon>
    </lineage>
</organism>
<gene>
    <name evidence="1" type="ORF">E9229_000729</name>
</gene>
<dbReference type="Pfam" id="PF04832">
    <property type="entry name" value="SOUL"/>
    <property type="match status" value="1"/>
</dbReference>
<protein>
    <recommendedName>
        <fullName evidence="3">Heme-binding protein</fullName>
    </recommendedName>
</protein>
<dbReference type="Proteomes" id="UP000523000">
    <property type="component" value="Unassembled WGS sequence"/>
</dbReference>
<dbReference type="EMBL" id="JACHVS010000001">
    <property type="protein sequence ID" value="MBB2994538.1"/>
    <property type="molecule type" value="Genomic_DNA"/>
</dbReference>
<dbReference type="InterPro" id="IPR006917">
    <property type="entry name" value="SOUL_heme-bd"/>
</dbReference>
<comment type="caution">
    <text evidence="1">The sequence shown here is derived from an EMBL/GenBank/DDBJ whole genome shotgun (WGS) entry which is preliminary data.</text>
</comment>
<sequence>MTEQQPYRVEQSRAEFEIRRYPEHLLAEVLVDASFEDAGNRAFRDLFGYIGGGNRLSRDIAMTAPVVQTAASEKIAMTAPVIQQGIGDSSAGGRTGRYRVAFVLPKQLRLESAPVPTNPRVHLRRVEEGLVAVKGYSGRWSQPNYQSHLQDLRIALRAAGFTTRGEPRFARFDPPFKPWFLRRNEIMFDLEDPS</sequence>
<dbReference type="InterPro" id="IPR011256">
    <property type="entry name" value="Reg_factor_effector_dom_sf"/>
</dbReference>
<reference evidence="1 2" key="1">
    <citation type="submission" date="2020-08" db="EMBL/GenBank/DDBJ databases">
        <title>Sequencing the genomes of 1000 actinobacteria strains.</title>
        <authorList>
            <person name="Klenk H.-P."/>
        </authorList>
    </citation>
    <scope>NUCLEOTIDE SEQUENCE [LARGE SCALE GENOMIC DNA]</scope>
    <source>
        <strain evidence="1 2">DSM 22826</strain>
    </source>
</reference>
<accession>A0A839QE66</accession>
<dbReference type="PANTHER" id="PTHR11220">
    <property type="entry name" value="HEME-BINDING PROTEIN-RELATED"/>
    <property type="match status" value="1"/>
</dbReference>